<evidence type="ECO:0000256" key="4">
    <source>
        <dbReference type="PROSITE-ProRule" id="PRU00335"/>
    </source>
</evidence>
<reference evidence="7" key="1">
    <citation type="submission" date="2018-12" db="EMBL/GenBank/DDBJ databases">
        <title>Tengunoibacter tsumagoiensis gen. nov., sp. nov., Dictyobacter kobayashii sp. nov., D. alpinus sp. nov., and D. joshuensis sp. nov. and description of Dictyobacteraceae fam. nov. within the order Ktedonobacterales isolated from Tengu-no-mugimeshi.</title>
        <authorList>
            <person name="Wang C.M."/>
            <person name="Zheng Y."/>
            <person name="Sakai Y."/>
            <person name="Toyoda A."/>
            <person name="Minakuchi Y."/>
            <person name="Abe K."/>
            <person name="Yokota A."/>
            <person name="Yabe S."/>
        </authorList>
    </citation>
    <scope>NUCLEOTIDE SEQUENCE [LARGE SCALE GENOMIC DNA]</scope>
    <source>
        <strain evidence="7">Uno3</strain>
    </source>
</reference>
<dbReference type="PRINTS" id="PR00455">
    <property type="entry name" value="HTHTETR"/>
</dbReference>
<dbReference type="InterPro" id="IPR036271">
    <property type="entry name" value="Tet_transcr_reg_TetR-rel_C_sf"/>
</dbReference>
<evidence type="ECO:0000256" key="1">
    <source>
        <dbReference type="ARBA" id="ARBA00023015"/>
    </source>
</evidence>
<evidence type="ECO:0000313" key="6">
    <source>
        <dbReference type="EMBL" id="GCE12861.1"/>
    </source>
</evidence>
<dbReference type="GO" id="GO:0000976">
    <property type="term" value="F:transcription cis-regulatory region binding"/>
    <property type="evidence" value="ECO:0007669"/>
    <property type="project" value="TreeGrafter"/>
</dbReference>
<dbReference type="SUPFAM" id="SSF48498">
    <property type="entry name" value="Tetracyclin repressor-like, C-terminal domain"/>
    <property type="match status" value="1"/>
</dbReference>
<dbReference type="Pfam" id="PF17932">
    <property type="entry name" value="TetR_C_24"/>
    <property type="match status" value="1"/>
</dbReference>
<evidence type="ECO:0000259" key="5">
    <source>
        <dbReference type="PROSITE" id="PS50977"/>
    </source>
</evidence>
<feature type="domain" description="HTH tetR-type" evidence="5">
    <location>
        <begin position="1"/>
        <end position="59"/>
    </location>
</feature>
<dbReference type="InterPro" id="IPR050109">
    <property type="entry name" value="HTH-type_TetR-like_transc_reg"/>
</dbReference>
<dbReference type="Proteomes" id="UP000287352">
    <property type="component" value="Unassembled WGS sequence"/>
</dbReference>
<evidence type="ECO:0000256" key="2">
    <source>
        <dbReference type="ARBA" id="ARBA00023125"/>
    </source>
</evidence>
<dbReference type="PANTHER" id="PTHR30055">
    <property type="entry name" value="HTH-TYPE TRANSCRIPTIONAL REGULATOR RUTR"/>
    <property type="match status" value="1"/>
</dbReference>
<dbReference type="InterPro" id="IPR009057">
    <property type="entry name" value="Homeodomain-like_sf"/>
</dbReference>
<keyword evidence="7" id="KW-1185">Reference proteome</keyword>
<dbReference type="EMBL" id="BIFR01000001">
    <property type="protein sequence ID" value="GCE12861.1"/>
    <property type="molecule type" value="Genomic_DNA"/>
</dbReference>
<dbReference type="AlphaFoldDB" id="A0A402A1H5"/>
<evidence type="ECO:0000256" key="3">
    <source>
        <dbReference type="ARBA" id="ARBA00023163"/>
    </source>
</evidence>
<dbReference type="Pfam" id="PF00440">
    <property type="entry name" value="TetR_N"/>
    <property type="match status" value="1"/>
</dbReference>
<protein>
    <submittedName>
        <fullName evidence="6">Atu genes repressor</fullName>
    </submittedName>
</protein>
<keyword evidence="3" id="KW-0804">Transcription</keyword>
<dbReference type="PROSITE" id="PS50977">
    <property type="entry name" value="HTH_TETR_2"/>
    <property type="match status" value="1"/>
</dbReference>
<evidence type="ECO:0000313" key="7">
    <source>
        <dbReference type="Proteomes" id="UP000287352"/>
    </source>
</evidence>
<feature type="DNA-binding region" description="H-T-H motif" evidence="4">
    <location>
        <begin position="22"/>
        <end position="41"/>
    </location>
</feature>
<sequence length="190" mass="21822">MRDSILAAAVQLFAEYGYHAAPLRDIARIAGIQAASIYHHYPNKQALLVEIMATQMQHLNQSLEHILQEHQDSLVRLDAAIANHIRLHTMYKAEFFIVDTEIRALDPENRPYILSLRDTYEQLWQELLRTGMEQGIFRTSDVKVVSYAIIALCTEVATWFKPEGRLTVQQVIVLYRQLITHGLLLPDQSV</sequence>
<organism evidence="6 7">
    <name type="scientific">Tengunoibacter tsumagoiensis</name>
    <dbReference type="NCBI Taxonomy" id="2014871"/>
    <lineage>
        <taxon>Bacteria</taxon>
        <taxon>Bacillati</taxon>
        <taxon>Chloroflexota</taxon>
        <taxon>Ktedonobacteria</taxon>
        <taxon>Ktedonobacterales</taxon>
        <taxon>Dictyobacteraceae</taxon>
        <taxon>Tengunoibacter</taxon>
    </lineage>
</organism>
<keyword evidence="1" id="KW-0805">Transcription regulation</keyword>
<dbReference type="GO" id="GO:0003700">
    <property type="term" value="F:DNA-binding transcription factor activity"/>
    <property type="evidence" value="ECO:0007669"/>
    <property type="project" value="TreeGrafter"/>
</dbReference>
<accession>A0A402A1H5</accession>
<dbReference type="InterPro" id="IPR041490">
    <property type="entry name" value="KstR2_TetR_C"/>
</dbReference>
<dbReference type="InterPro" id="IPR001647">
    <property type="entry name" value="HTH_TetR"/>
</dbReference>
<comment type="caution">
    <text evidence="6">The sequence shown here is derived from an EMBL/GenBank/DDBJ whole genome shotgun (WGS) entry which is preliminary data.</text>
</comment>
<dbReference type="Gene3D" id="1.10.357.10">
    <property type="entry name" value="Tetracycline Repressor, domain 2"/>
    <property type="match status" value="1"/>
</dbReference>
<gene>
    <name evidence="6" type="primary">atuR</name>
    <name evidence="6" type="ORF">KTT_27200</name>
</gene>
<name>A0A402A1H5_9CHLR</name>
<dbReference type="SUPFAM" id="SSF46689">
    <property type="entry name" value="Homeodomain-like"/>
    <property type="match status" value="1"/>
</dbReference>
<keyword evidence="2 4" id="KW-0238">DNA-binding</keyword>
<dbReference type="Gene3D" id="1.10.10.60">
    <property type="entry name" value="Homeodomain-like"/>
    <property type="match status" value="1"/>
</dbReference>
<proteinExistence type="predicted"/>
<dbReference type="PANTHER" id="PTHR30055:SF234">
    <property type="entry name" value="HTH-TYPE TRANSCRIPTIONAL REGULATOR BETI"/>
    <property type="match status" value="1"/>
</dbReference>